<evidence type="ECO:0000313" key="3">
    <source>
        <dbReference type="Proteomes" id="UP001583177"/>
    </source>
</evidence>
<comment type="caution">
    <text evidence="2">The sequence shown here is derived from an EMBL/GenBank/DDBJ whole genome shotgun (WGS) entry which is preliminary data.</text>
</comment>
<dbReference type="Proteomes" id="UP001583177">
    <property type="component" value="Unassembled WGS sequence"/>
</dbReference>
<gene>
    <name evidence="2" type="ORF">Daus18300_010388</name>
</gene>
<name>A0ABR3WB82_9PEZI</name>
<reference evidence="2 3" key="1">
    <citation type="journal article" date="2024" name="IMA Fungus">
        <title>IMA Genome - F19 : A genome assembly and annotation guide to empower mycologists, including annotated draft genome sequences of Ceratocystis pirilliformis, Diaporthe australafricana, Fusarium ophioides, Paecilomyces lecythidis, and Sporothrix stenoceras.</title>
        <authorList>
            <person name="Aylward J."/>
            <person name="Wilson A.M."/>
            <person name="Visagie C.M."/>
            <person name="Spraker J."/>
            <person name="Barnes I."/>
            <person name="Buitendag C."/>
            <person name="Ceriani C."/>
            <person name="Del Mar Angel L."/>
            <person name="du Plessis D."/>
            <person name="Fuchs T."/>
            <person name="Gasser K."/>
            <person name="Kramer D."/>
            <person name="Li W."/>
            <person name="Munsamy K."/>
            <person name="Piso A."/>
            <person name="Price J.L."/>
            <person name="Sonnekus B."/>
            <person name="Thomas C."/>
            <person name="van der Nest A."/>
            <person name="van Dijk A."/>
            <person name="van Heerden A."/>
            <person name="van Vuuren N."/>
            <person name="Yilmaz N."/>
            <person name="Duong T.A."/>
            <person name="van der Merwe N.A."/>
            <person name="Wingfield M.J."/>
            <person name="Wingfield B.D."/>
        </authorList>
    </citation>
    <scope>NUCLEOTIDE SEQUENCE [LARGE SCALE GENOMIC DNA]</scope>
    <source>
        <strain evidence="2 3">CMW 18300</strain>
    </source>
</reference>
<organism evidence="2 3">
    <name type="scientific">Diaporthe australafricana</name>
    <dbReference type="NCBI Taxonomy" id="127596"/>
    <lineage>
        <taxon>Eukaryota</taxon>
        <taxon>Fungi</taxon>
        <taxon>Dikarya</taxon>
        <taxon>Ascomycota</taxon>
        <taxon>Pezizomycotina</taxon>
        <taxon>Sordariomycetes</taxon>
        <taxon>Sordariomycetidae</taxon>
        <taxon>Diaporthales</taxon>
        <taxon>Diaporthaceae</taxon>
        <taxon>Diaporthe</taxon>
    </lineage>
</organism>
<protein>
    <submittedName>
        <fullName evidence="2">Uncharacterized protein</fullName>
    </submittedName>
</protein>
<accession>A0ABR3WB82</accession>
<feature type="chain" id="PRO_5045516763" evidence="1">
    <location>
        <begin position="21"/>
        <end position="200"/>
    </location>
</feature>
<feature type="signal peptide" evidence="1">
    <location>
        <begin position="1"/>
        <end position="20"/>
    </location>
</feature>
<proteinExistence type="predicted"/>
<keyword evidence="1" id="KW-0732">Signal</keyword>
<evidence type="ECO:0000313" key="2">
    <source>
        <dbReference type="EMBL" id="KAL1857415.1"/>
    </source>
</evidence>
<evidence type="ECO:0000256" key="1">
    <source>
        <dbReference type="SAM" id="SignalP"/>
    </source>
</evidence>
<sequence length="200" mass="21644">MSKIITAIAALSAAFVGVTARPGYLQTHDLQTRDTSSNFSLFAYGSDESSAIGGYPIFYNEGFAYIANPAKVNYTGSYVLFTKGTEDTTQWVASPLTTSNTTWDESLFYVPTPYGPTGFYKSGVSNATEDSIITTGFTFYGTTAMLKIDGTLYTEWYAVETSIDGLWSVGWNATGAGVADAELITVRKVNPPNVEFPDKK</sequence>
<dbReference type="EMBL" id="JAWRVE010000114">
    <property type="protein sequence ID" value="KAL1857415.1"/>
    <property type="molecule type" value="Genomic_DNA"/>
</dbReference>
<keyword evidence="3" id="KW-1185">Reference proteome</keyword>